<dbReference type="PANTHER" id="PTHR35807">
    <property type="entry name" value="TRANSCRIPTIONAL REGULATOR REDD-RELATED"/>
    <property type="match status" value="1"/>
</dbReference>
<keyword evidence="1" id="KW-0902">Two-component regulatory system</keyword>
<dbReference type="InterPro" id="IPR005158">
    <property type="entry name" value="BTAD"/>
</dbReference>
<dbReference type="EMBL" id="JAAVJB010000003">
    <property type="protein sequence ID" value="NJP64871.1"/>
    <property type="molecule type" value="Genomic_DNA"/>
</dbReference>
<reference evidence="6 7" key="1">
    <citation type="submission" date="2020-03" db="EMBL/GenBank/DDBJ databases">
        <title>Draft genome of Streptomyces sp. ventii, isolated from the Axial Seamount in the Pacific Ocean, and resequencing of the two type strains Streptomyces lonarensis strain NCL 716 and Streptomyces bohaiensis strain 11A07.</title>
        <authorList>
            <person name="Loughran R.M."/>
            <person name="Pfannmuller K.M."/>
            <person name="Wasson B.J."/>
            <person name="Deadmond M.C."/>
            <person name="Paddock B.E."/>
            <person name="Koyack M.J."/>
            <person name="Gallegos D.A."/>
            <person name="Mitchell E.A."/>
            <person name="Ushijima B."/>
            <person name="Saw J.H."/>
            <person name="Mcphail K.L."/>
            <person name="Videau P."/>
        </authorList>
    </citation>
    <scope>NUCLEOTIDE SEQUENCE [LARGE SCALE GENOMIC DNA]</scope>
    <source>
        <strain evidence="7">5675061</strain>
    </source>
</reference>
<feature type="domain" description="Bacterial transcriptional activator" evidence="5">
    <location>
        <begin position="652"/>
        <end position="766"/>
    </location>
</feature>
<comment type="caution">
    <text evidence="6">The sequence shown here is derived from an EMBL/GenBank/DDBJ whole genome shotgun (WGS) entry which is preliminary data.</text>
</comment>
<name>A0ABX1AGW3_9ACTN</name>
<dbReference type="PANTHER" id="PTHR35807:SF1">
    <property type="entry name" value="TRANSCRIPTIONAL REGULATOR REDD"/>
    <property type="match status" value="1"/>
</dbReference>
<evidence type="ECO:0000313" key="6">
    <source>
        <dbReference type="EMBL" id="NJP64871.1"/>
    </source>
</evidence>
<dbReference type="Pfam" id="PF03704">
    <property type="entry name" value="BTAD"/>
    <property type="match status" value="1"/>
</dbReference>
<feature type="region of interest" description="Disordered" evidence="4">
    <location>
        <begin position="1"/>
        <end position="116"/>
    </location>
</feature>
<evidence type="ECO:0000313" key="7">
    <source>
        <dbReference type="Proteomes" id="UP000746503"/>
    </source>
</evidence>
<evidence type="ECO:0000256" key="4">
    <source>
        <dbReference type="SAM" id="MobiDB-lite"/>
    </source>
</evidence>
<keyword evidence="7" id="KW-1185">Reference proteome</keyword>
<evidence type="ECO:0000259" key="5">
    <source>
        <dbReference type="Pfam" id="PF03704"/>
    </source>
</evidence>
<feature type="compositionally biased region" description="Low complexity" evidence="4">
    <location>
        <begin position="76"/>
        <end position="87"/>
    </location>
</feature>
<keyword evidence="2" id="KW-0805">Transcription regulation</keyword>
<sequence length="806" mass="84116">MPADAEGGDLVELPHDQAELSQDEVEEITEYGNDPTANPAPAPGPDHGGMEVTPGNGGSKPGATPDGESKALPGETADTADAVPAPDHGGMDVTPAPDPRTGTEAAAPAPDHGGMEVTPVTEAPAGATVADGTRGAPGPVPVGAEPAVLSEPDPTAHSGSGSTAFAAPAPAGREDGPGLPDALMAAPLLAAGLLGALGRTRRNALWQTAAGALRRDAGDDLEPRDSTGRDARDALLAGADPSAVGFLDLALRRLSADLDAAGRSLPVVYAAWLSDGELHLQLAEPADVPPAPWQLGQSDSYWTLERYRLDAVRDVPADAEAPYPGLVSLGTRDDIRLLLNLEAVPGLVSVLGAPADREAVLSSIAAELATSGWADRMTVSLVGFAADLTALAPTRVRHLEDVAGLLEVMETETRLRHGNLQHTGQDSVLRGRTGPARGHQWAPHLVVIGVDPTEEEAERLGALASVSAPLGIGYLVTSDRPDLPGLAWEFQISRDGRLTEPDMGLHLAAQLLPAAERATVVRMFAALGDQDTTDAAVAAPPFLVDLGAGGKPEVYAEIMGGYTLTGLADPDPERAAQLREALAVLLLRRSGVHRRVLAAALWPRGVTDDVRDAFVTRLAEWLGTEAATGRPRLSAGSDGRLVLSDRVVSDWDVLRTLHHGAVAAPGPGLHPADRTRRLTDALSLARGPLLDGQRADGRFEWLRHEVVDAQYPLLVAEVALALSGAHREAGEGEPAYLAVRTALGAAPTDERLWNELLRAAHATGRSEWLTGAAQWLTAHHGQLFGVDRPLPAETEALLDELLPGRR</sequence>
<protein>
    <recommendedName>
        <fullName evidence="5">Bacterial transcriptional activator domain-containing protein</fullName>
    </recommendedName>
</protein>
<proteinExistence type="predicted"/>
<gene>
    <name evidence="6" type="ORF">HCJ92_00860</name>
</gene>
<accession>A0ABX1AGW3</accession>
<dbReference type="InterPro" id="IPR051677">
    <property type="entry name" value="AfsR-DnrI-RedD_regulator"/>
</dbReference>
<evidence type="ECO:0000256" key="2">
    <source>
        <dbReference type="ARBA" id="ARBA00023015"/>
    </source>
</evidence>
<dbReference type="Proteomes" id="UP000746503">
    <property type="component" value="Unassembled WGS sequence"/>
</dbReference>
<dbReference type="InterPro" id="IPR011990">
    <property type="entry name" value="TPR-like_helical_dom_sf"/>
</dbReference>
<evidence type="ECO:0000256" key="3">
    <source>
        <dbReference type="ARBA" id="ARBA00023163"/>
    </source>
</evidence>
<feature type="region of interest" description="Disordered" evidence="4">
    <location>
        <begin position="149"/>
        <end position="171"/>
    </location>
</feature>
<organism evidence="6 7">
    <name type="scientific">Streptomyces spiramenti</name>
    <dbReference type="NCBI Taxonomy" id="2720606"/>
    <lineage>
        <taxon>Bacteria</taxon>
        <taxon>Bacillati</taxon>
        <taxon>Actinomycetota</taxon>
        <taxon>Actinomycetes</taxon>
        <taxon>Kitasatosporales</taxon>
        <taxon>Streptomycetaceae</taxon>
        <taxon>Streptomyces</taxon>
    </lineage>
</organism>
<dbReference type="Gene3D" id="1.25.40.10">
    <property type="entry name" value="Tetratricopeptide repeat domain"/>
    <property type="match status" value="1"/>
</dbReference>
<evidence type="ECO:0000256" key="1">
    <source>
        <dbReference type="ARBA" id="ARBA00023012"/>
    </source>
</evidence>
<keyword evidence="3" id="KW-0804">Transcription</keyword>